<dbReference type="SMART" id="SM00132">
    <property type="entry name" value="LIM"/>
    <property type="match status" value="3"/>
</dbReference>
<feature type="compositionally biased region" description="Low complexity" evidence="7">
    <location>
        <begin position="103"/>
        <end position="117"/>
    </location>
</feature>
<dbReference type="STRING" id="590646.G3AXX7"/>
<evidence type="ECO:0000256" key="1">
    <source>
        <dbReference type="ARBA" id="ARBA00004123"/>
    </source>
</evidence>
<dbReference type="SUPFAM" id="SSF48350">
    <property type="entry name" value="GTPase activation domain, GAP"/>
    <property type="match status" value="1"/>
</dbReference>
<dbReference type="GO" id="GO:0046872">
    <property type="term" value="F:metal ion binding"/>
    <property type="evidence" value="ECO:0007669"/>
    <property type="project" value="UniProtKB-KW"/>
</dbReference>
<dbReference type="GeneID" id="18245500"/>
<dbReference type="GO" id="GO:0007165">
    <property type="term" value="P:signal transduction"/>
    <property type="evidence" value="ECO:0007669"/>
    <property type="project" value="InterPro"/>
</dbReference>
<dbReference type="OrthoDB" id="20689at2759"/>
<keyword evidence="3" id="KW-0677">Repeat</keyword>
<feature type="region of interest" description="Disordered" evidence="7">
    <location>
        <begin position="62"/>
        <end position="118"/>
    </location>
</feature>
<name>G3AXX7_CANTC</name>
<dbReference type="CDD" id="cd09391">
    <property type="entry name" value="LIM1_Lrg1p_like"/>
    <property type="match status" value="1"/>
</dbReference>
<evidence type="ECO:0000256" key="3">
    <source>
        <dbReference type="ARBA" id="ARBA00022737"/>
    </source>
</evidence>
<dbReference type="EMBL" id="GL996512">
    <property type="protein sequence ID" value="EGV65717.1"/>
    <property type="molecule type" value="Genomic_DNA"/>
</dbReference>
<feature type="domain" description="LIM zinc-binding" evidence="8">
    <location>
        <begin position="138"/>
        <end position="203"/>
    </location>
</feature>
<comment type="subcellular location">
    <subcellularLocation>
        <location evidence="1">Nucleus</location>
    </subcellularLocation>
</comment>
<feature type="region of interest" description="Disordered" evidence="7">
    <location>
        <begin position="1"/>
        <end position="42"/>
    </location>
</feature>
<dbReference type="GO" id="GO:0005737">
    <property type="term" value="C:cytoplasm"/>
    <property type="evidence" value="ECO:0007669"/>
    <property type="project" value="TreeGrafter"/>
</dbReference>
<evidence type="ECO:0000259" key="9">
    <source>
        <dbReference type="PROSITE" id="PS50238"/>
    </source>
</evidence>
<dbReference type="Pfam" id="PF00412">
    <property type="entry name" value="LIM"/>
    <property type="match status" value="2"/>
</dbReference>
<dbReference type="PROSITE" id="PS50023">
    <property type="entry name" value="LIM_DOMAIN_2"/>
    <property type="match status" value="3"/>
</dbReference>
<dbReference type="Pfam" id="PF00620">
    <property type="entry name" value="RhoGAP"/>
    <property type="match status" value="1"/>
</dbReference>
<dbReference type="eggNOG" id="KOG2710">
    <property type="taxonomic scope" value="Eukaryota"/>
</dbReference>
<accession>G3AXX7</accession>
<dbReference type="GO" id="GO:0030036">
    <property type="term" value="P:actin cytoskeleton organization"/>
    <property type="evidence" value="ECO:0007669"/>
    <property type="project" value="TreeGrafter"/>
</dbReference>
<feature type="domain" description="LIM zinc-binding" evidence="8">
    <location>
        <begin position="528"/>
        <end position="590"/>
    </location>
</feature>
<keyword evidence="2 6" id="KW-0479">Metal-binding</keyword>
<feature type="domain" description="Rho-GAP" evidence="9">
    <location>
        <begin position="908"/>
        <end position="1112"/>
    </location>
</feature>
<organism evidence="11">
    <name type="scientific">Candida tenuis (strain ATCC 10573 / BCRC 21748 / CBS 615 / JCM 9827 / NBRC 10315 / NRRL Y-1498 / VKM Y-70)</name>
    <name type="common">Yeast</name>
    <name type="synonym">Yamadazyma tenuis</name>
    <dbReference type="NCBI Taxonomy" id="590646"/>
    <lineage>
        <taxon>Eukaryota</taxon>
        <taxon>Fungi</taxon>
        <taxon>Dikarya</taxon>
        <taxon>Ascomycota</taxon>
        <taxon>Saccharomycotina</taxon>
        <taxon>Pichiomycetes</taxon>
        <taxon>Debaryomycetaceae</taxon>
        <taxon>Yamadazyma</taxon>
    </lineage>
</organism>
<evidence type="ECO:0000256" key="5">
    <source>
        <dbReference type="ARBA" id="ARBA00023242"/>
    </source>
</evidence>
<dbReference type="Gene3D" id="1.10.555.10">
    <property type="entry name" value="Rho GTPase activation protein"/>
    <property type="match status" value="1"/>
</dbReference>
<keyword evidence="5" id="KW-0539">Nucleus</keyword>
<feature type="domain" description="LIM zinc-binding" evidence="8">
    <location>
        <begin position="206"/>
        <end position="266"/>
    </location>
</feature>
<dbReference type="GO" id="GO:0030695">
    <property type="term" value="F:GTPase regulator activity"/>
    <property type="evidence" value="ECO:0007669"/>
    <property type="project" value="UniProtKB-ARBA"/>
</dbReference>
<keyword evidence="4 6" id="KW-0862">Zinc</keyword>
<evidence type="ECO:0000256" key="4">
    <source>
        <dbReference type="ARBA" id="ARBA00022833"/>
    </source>
</evidence>
<evidence type="ECO:0000256" key="2">
    <source>
        <dbReference type="ARBA" id="ARBA00022723"/>
    </source>
</evidence>
<dbReference type="Gene3D" id="2.10.110.10">
    <property type="entry name" value="Cysteine Rich Protein"/>
    <property type="match status" value="4"/>
</dbReference>
<dbReference type="KEGG" id="cten:18245500"/>
<dbReference type="SUPFAM" id="SSF57716">
    <property type="entry name" value="Glucocorticoid receptor-like (DNA-binding domain)"/>
    <property type="match status" value="3"/>
</dbReference>
<keyword evidence="11" id="KW-1185">Reference proteome</keyword>
<evidence type="ECO:0000259" key="8">
    <source>
        <dbReference type="PROSITE" id="PS50023"/>
    </source>
</evidence>
<gene>
    <name evidence="10" type="ORF">CANTEDRAFT_101803</name>
</gene>
<dbReference type="CDD" id="cd09392">
    <property type="entry name" value="LIM2_Lrg1p_like"/>
    <property type="match status" value="1"/>
</dbReference>
<evidence type="ECO:0000256" key="6">
    <source>
        <dbReference type="PROSITE-ProRule" id="PRU00125"/>
    </source>
</evidence>
<dbReference type="SMART" id="SM00324">
    <property type="entry name" value="RhoGAP"/>
    <property type="match status" value="1"/>
</dbReference>
<dbReference type="Proteomes" id="UP000000707">
    <property type="component" value="Unassembled WGS sequence"/>
</dbReference>
<dbReference type="AlphaFoldDB" id="G3AXX7"/>
<proteinExistence type="predicted"/>
<evidence type="ECO:0000313" key="11">
    <source>
        <dbReference type="Proteomes" id="UP000000707"/>
    </source>
</evidence>
<reference evidence="10 11" key="1">
    <citation type="journal article" date="2011" name="Proc. Natl. Acad. Sci. U.S.A.">
        <title>Comparative genomics of xylose-fermenting fungi for enhanced biofuel production.</title>
        <authorList>
            <person name="Wohlbach D.J."/>
            <person name="Kuo A."/>
            <person name="Sato T.K."/>
            <person name="Potts K.M."/>
            <person name="Salamov A.A."/>
            <person name="LaButti K.M."/>
            <person name="Sun H."/>
            <person name="Clum A."/>
            <person name="Pangilinan J.L."/>
            <person name="Lindquist E.A."/>
            <person name="Lucas S."/>
            <person name="Lapidus A."/>
            <person name="Jin M."/>
            <person name="Gunawan C."/>
            <person name="Balan V."/>
            <person name="Dale B.E."/>
            <person name="Jeffries T.W."/>
            <person name="Zinkel R."/>
            <person name="Barry K.W."/>
            <person name="Grigoriev I.V."/>
            <person name="Gasch A.P."/>
        </authorList>
    </citation>
    <scope>NUCLEOTIDE SEQUENCE [LARGE SCALE GENOMIC DNA]</scope>
    <source>
        <strain evidence="11">ATCC 10573 / BCRC 21748 / CBS 615 / JCM 9827 / NBRC 10315 / NRRL Y-1498 / VKM Y-70</strain>
    </source>
</reference>
<dbReference type="HOGENOM" id="CLU_001321_1_0_1"/>
<feature type="compositionally biased region" description="Polar residues" evidence="7">
    <location>
        <begin position="65"/>
        <end position="78"/>
    </location>
</feature>
<dbReference type="InterPro" id="IPR000198">
    <property type="entry name" value="RhoGAP_dom"/>
</dbReference>
<dbReference type="PANTHER" id="PTHR24215">
    <property type="entry name" value="RHO-GTPASE-ACTIVATING PROTEIN LRG1"/>
    <property type="match status" value="1"/>
</dbReference>
<evidence type="ECO:0000256" key="7">
    <source>
        <dbReference type="SAM" id="MobiDB-lite"/>
    </source>
</evidence>
<dbReference type="PROSITE" id="PS50238">
    <property type="entry name" value="RHOGAP"/>
    <property type="match status" value="1"/>
</dbReference>
<keyword evidence="6" id="KW-0440">LIM domain</keyword>
<dbReference type="eggNOG" id="KOG1703">
    <property type="taxonomic scope" value="Eukaryota"/>
</dbReference>
<dbReference type="PROSITE" id="PS00478">
    <property type="entry name" value="LIM_DOMAIN_1"/>
    <property type="match status" value="2"/>
</dbReference>
<protein>
    <submittedName>
        <fullName evidence="10">RhoGAP-domain-containing protein</fullName>
    </submittedName>
</protein>
<evidence type="ECO:0000313" key="10">
    <source>
        <dbReference type="EMBL" id="EGV65717.1"/>
    </source>
</evidence>
<sequence length="1193" mass="135256">MNSNNLQQKRSNRHSTPPPSSHHSSPNGIYPEGSDYLNNNNSYPFHQTNTFVARTPNELPPFLKSQITNQPKVRSSNSIKRDLAGVVGPPPSVVGPPQIRPGSNNNSNEGVNDSNINQLSLGTPFQLKQKKSLRRKRKQCKKCGLDITGQFVRALNSSFHVDCFCCNECGKLCSSKFFPYEMTDKSTGLKYQVALCEYDYFKKLDLICLNCDSALRGPYITALGNKYHLEHFKCNVCQKVFESDESYYEHGSNIYCHYHYSKTFANHCEGCNSSIVKQFVELFRGGRTQQWHPECYMVNKFWNVVIKQDCVGFNPTPSDAVGDKSLDEKDLTMAEQLIENLVIKCWVTLSNFEEMTASSISDMLLNACIGNQFNGLISTGSLIVFIEILFHSIDDLIVLNQRSDPIDIDLKKEPRNLSGKIMSYLAILRKSNLVNLQGSGSLSSELLSVITGCAHYLKLLIRIGLQTSLKLNQARSDSVAIDQFLLTIKGYEKYRITNEETQSSPPRLTETYVKLIQSQLSIPNNSTDLCFHCKTSIEKACIRYKDIRWHNKCFKCSNCSKSLDDINQVNLHPSSNELSCLDCAGADVTNGFVSVSDLSQLIYLLKIAFLRSKQVMALDYKNKKVITKSKEASNDIKSNYSDTLNDITRMRTKRQSHNLSNSIKKNARKSVIIDAPEAENAEATEDTTYLGTTLEGQGVNRNDSTHSSKNSFILSQDDDELFVQKRGEEPIPNNKKMVIRDEPARTISSNHLNRTSDLLRNEKSLTLDDIPRIVAAEQARDQRPNAFKHHNSLYQRQSRMEKIRPVGNITTSMSEQYHENNRNVSSATNKTESGNTEIRQRYYSELDKSEHFIVRHIAIEALSQLTNNKYNKIELLSLIQTKKSTNFWDKFKFHSSNSSDKVHGVFGVDLQDLTKKYGIDSDLGVGPSKLRIPIVIDDIISSLKTKDVSVEGIFRLNGNIKKLKDLTNQINESPLKSPDFTNQTAVQLAALMKKWLRELPNPLLTFNLYDLWIETQKQPDPKLKKRLVKLIYCMLPRSHRNLVEVLLYFFNWVSSFAELDDESGSKMDIHNLATVISPNILYSKNGSEQASDSYFLAIEVVNQLIEMHEELSYLPSDLLEFSEICKFSKTEIQSTKEIMNKIEKVSKEHPNYFISFDIKDELNDPLSSEVRSNTITRGLSKVAGEHHGETGSV</sequence>
<dbReference type="InterPro" id="IPR001781">
    <property type="entry name" value="Znf_LIM"/>
</dbReference>
<dbReference type="InterPro" id="IPR008936">
    <property type="entry name" value="Rho_GTPase_activation_prot"/>
</dbReference>
<dbReference type="PANTHER" id="PTHR24215:SF10">
    <property type="entry name" value="RHO-GTPASE-ACTIVATING PROTEIN LRG1"/>
    <property type="match status" value="1"/>
</dbReference>
<dbReference type="GO" id="GO:0005634">
    <property type="term" value="C:nucleus"/>
    <property type="evidence" value="ECO:0007669"/>
    <property type="project" value="UniProtKB-SubCell"/>
</dbReference>